<evidence type="ECO:0000259" key="4">
    <source>
        <dbReference type="Pfam" id="PF00808"/>
    </source>
</evidence>
<sequence>MRVAMPYNNTPVPPPKDITGAVSLPLARIKKIINVDDDISNCSNNAAFIMTIATEMFVQHLTERAYEMVKSEKRPRKNLQYNDVANAVSRIDNLEFLSDVVPRTTTFKKFVEQRGKNFKPGESSIATKSTAADVPESRSGPSQPSRHINILHPEIDETRPAGDDGTIPSRSGTLGNGHLEGDEMDVDVEPVQASTGAYQEAEYEDPVGQQLEMEMGRHGANGA</sequence>
<dbReference type="SUPFAM" id="SSF47113">
    <property type="entry name" value="Histone-fold"/>
    <property type="match status" value="1"/>
</dbReference>
<keyword evidence="6" id="KW-1185">Reference proteome</keyword>
<dbReference type="OrthoDB" id="636685at2759"/>
<dbReference type="AlphaFoldDB" id="A0A6A6ULB4"/>
<dbReference type="InterPro" id="IPR003958">
    <property type="entry name" value="CBFA_NFYB_domain"/>
</dbReference>
<feature type="region of interest" description="Disordered" evidence="3">
    <location>
        <begin position="118"/>
        <end position="184"/>
    </location>
</feature>
<dbReference type="Proteomes" id="UP000799302">
    <property type="component" value="Unassembled WGS sequence"/>
</dbReference>
<accession>A0A6A6ULB4</accession>
<reference evidence="5" key="1">
    <citation type="journal article" date="2020" name="Stud. Mycol.">
        <title>101 Dothideomycetes genomes: a test case for predicting lifestyles and emergence of pathogens.</title>
        <authorList>
            <person name="Haridas S."/>
            <person name="Albert R."/>
            <person name="Binder M."/>
            <person name="Bloem J."/>
            <person name="Labutti K."/>
            <person name="Salamov A."/>
            <person name="Andreopoulos B."/>
            <person name="Baker S."/>
            <person name="Barry K."/>
            <person name="Bills G."/>
            <person name="Bluhm B."/>
            <person name="Cannon C."/>
            <person name="Castanera R."/>
            <person name="Culley D."/>
            <person name="Daum C."/>
            <person name="Ezra D."/>
            <person name="Gonzalez J."/>
            <person name="Henrissat B."/>
            <person name="Kuo A."/>
            <person name="Liang C."/>
            <person name="Lipzen A."/>
            <person name="Lutzoni F."/>
            <person name="Magnuson J."/>
            <person name="Mondo S."/>
            <person name="Nolan M."/>
            <person name="Ohm R."/>
            <person name="Pangilinan J."/>
            <person name="Park H.-J."/>
            <person name="Ramirez L."/>
            <person name="Alfaro M."/>
            <person name="Sun H."/>
            <person name="Tritt A."/>
            <person name="Yoshinaga Y."/>
            <person name="Zwiers L.-H."/>
            <person name="Turgeon B."/>
            <person name="Goodwin S."/>
            <person name="Spatafora J."/>
            <person name="Crous P."/>
            <person name="Grigoriev I."/>
        </authorList>
    </citation>
    <scope>NUCLEOTIDE SEQUENCE</scope>
    <source>
        <strain evidence="5">CBS 115976</strain>
    </source>
</reference>
<proteinExistence type="predicted"/>
<dbReference type="PANTHER" id="PTHR10252:SF54">
    <property type="entry name" value="CHROMATIN ACCESSIBILITY COMPLEX PROTEIN 1"/>
    <property type="match status" value="1"/>
</dbReference>
<dbReference type="EMBL" id="MU004232">
    <property type="protein sequence ID" value="KAF2672243.1"/>
    <property type="molecule type" value="Genomic_DNA"/>
</dbReference>
<name>A0A6A6ULB4_9PEZI</name>
<dbReference type="GO" id="GO:0006261">
    <property type="term" value="P:DNA-templated DNA replication"/>
    <property type="evidence" value="ECO:0007669"/>
    <property type="project" value="TreeGrafter"/>
</dbReference>
<dbReference type="PANTHER" id="PTHR10252">
    <property type="entry name" value="HISTONE-LIKE TRANSCRIPTION FACTOR CCAAT-RELATED"/>
    <property type="match status" value="1"/>
</dbReference>
<evidence type="ECO:0000313" key="5">
    <source>
        <dbReference type="EMBL" id="KAF2672243.1"/>
    </source>
</evidence>
<feature type="domain" description="Transcription factor CBF/NF-Y/archaeal histone" evidence="4">
    <location>
        <begin position="23"/>
        <end position="88"/>
    </location>
</feature>
<dbReference type="CDD" id="cd23645">
    <property type="entry name" value="HFD_Dpb3-like"/>
    <property type="match status" value="1"/>
</dbReference>
<dbReference type="Pfam" id="PF00808">
    <property type="entry name" value="CBFD_NFYB_HMF"/>
    <property type="match status" value="1"/>
</dbReference>
<dbReference type="Gene3D" id="1.10.20.10">
    <property type="entry name" value="Histone, subunit A"/>
    <property type="match status" value="1"/>
</dbReference>
<evidence type="ECO:0000313" key="6">
    <source>
        <dbReference type="Proteomes" id="UP000799302"/>
    </source>
</evidence>
<comment type="subcellular location">
    <subcellularLocation>
        <location evidence="1">Nucleus</location>
    </subcellularLocation>
</comment>
<gene>
    <name evidence="5" type="ORF">BT63DRAFT_452747</name>
</gene>
<evidence type="ECO:0000256" key="1">
    <source>
        <dbReference type="ARBA" id="ARBA00004123"/>
    </source>
</evidence>
<dbReference type="InterPro" id="IPR009072">
    <property type="entry name" value="Histone-fold"/>
</dbReference>
<dbReference type="GO" id="GO:0046982">
    <property type="term" value="F:protein heterodimerization activity"/>
    <property type="evidence" value="ECO:0007669"/>
    <property type="project" value="InterPro"/>
</dbReference>
<keyword evidence="2" id="KW-0539">Nucleus</keyword>
<evidence type="ECO:0000256" key="2">
    <source>
        <dbReference type="ARBA" id="ARBA00023242"/>
    </source>
</evidence>
<evidence type="ECO:0000256" key="3">
    <source>
        <dbReference type="SAM" id="MobiDB-lite"/>
    </source>
</evidence>
<organism evidence="5 6">
    <name type="scientific">Microthyrium microscopicum</name>
    <dbReference type="NCBI Taxonomy" id="703497"/>
    <lineage>
        <taxon>Eukaryota</taxon>
        <taxon>Fungi</taxon>
        <taxon>Dikarya</taxon>
        <taxon>Ascomycota</taxon>
        <taxon>Pezizomycotina</taxon>
        <taxon>Dothideomycetes</taxon>
        <taxon>Dothideomycetes incertae sedis</taxon>
        <taxon>Microthyriales</taxon>
        <taxon>Microthyriaceae</taxon>
        <taxon>Microthyrium</taxon>
    </lineage>
</organism>
<feature type="compositionally biased region" description="Basic and acidic residues" evidence="3">
    <location>
        <begin position="153"/>
        <end position="162"/>
    </location>
</feature>
<dbReference type="GO" id="GO:0008623">
    <property type="term" value="C:CHRAC"/>
    <property type="evidence" value="ECO:0007669"/>
    <property type="project" value="TreeGrafter"/>
</dbReference>
<dbReference type="InterPro" id="IPR050568">
    <property type="entry name" value="Transcr_DNA_Rep_Reg"/>
</dbReference>
<protein>
    <submittedName>
        <fullName evidence="5">Histone-fold-containing protein</fullName>
    </submittedName>
</protein>